<feature type="region of interest" description="Disordered" evidence="2">
    <location>
        <begin position="151"/>
        <end position="203"/>
    </location>
</feature>
<feature type="compositionally biased region" description="Polar residues" evidence="2">
    <location>
        <begin position="475"/>
        <end position="505"/>
    </location>
</feature>
<name>A0A8H5HGK8_9AGAR</name>
<comment type="caution">
    <text evidence="3">The sequence shown here is derived from an EMBL/GenBank/DDBJ whole genome shotgun (WGS) entry which is preliminary data.</text>
</comment>
<keyword evidence="1" id="KW-0175">Coiled coil</keyword>
<protein>
    <submittedName>
        <fullName evidence="3">Uncharacterized protein</fullName>
    </submittedName>
</protein>
<dbReference type="EMBL" id="JAACJP010000007">
    <property type="protein sequence ID" value="KAF5383023.1"/>
    <property type="molecule type" value="Genomic_DNA"/>
</dbReference>
<evidence type="ECO:0000256" key="1">
    <source>
        <dbReference type="SAM" id="Coils"/>
    </source>
</evidence>
<evidence type="ECO:0000313" key="4">
    <source>
        <dbReference type="Proteomes" id="UP000565441"/>
    </source>
</evidence>
<dbReference type="OrthoDB" id="2596255at2759"/>
<evidence type="ECO:0000313" key="3">
    <source>
        <dbReference type="EMBL" id="KAF5383023.1"/>
    </source>
</evidence>
<accession>A0A8H5HGK8</accession>
<dbReference type="Proteomes" id="UP000565441">
    <property type="component" value="Unassembled WGS sequence"/>
</dbReference>
<feature type="compositionally biased region" description="Acidic residues" evidence="2">
    <location>
        <begin position="65"/>
        <end position="75"/>
    </location>
</feature>
<feature type="compositionally biased region" description="Low complexity" evidence="2">
    <location>
        <begin position="184"/>
        <end position="202"/>
    </location>
</feature>
<organism evidence="3 4">
    <name type="scientific">Tricholomella constricta</name>
    <dbReference type="NCBI Taxonomy" id="117010"/>
    <lineage>
        <taxon>Eukaryota</taxon>
        <taxon>Fungi</taxon>
        <taxon>Dikarya</taxon>
        <taxon>Basidiomycota</taxon>
        <taxon>Agaricomycotina</taxon>
        <taxon>Agaricomycetes</taxon>
        <taxon>Agaricomycetidae</taxon>
        <taxon>Agaricales</taxon>
        <taxon>Tricholomatineae</taxon>
        <taxon>Lyophyllaceae</taxon>
        <taxon>Tricholomella</taxon>
    </lineage>
</organism>
<feature type="coiled-coil region" evidence="1">
    <location>
        <begin position="283"/>
        <end position="363"/>
    </location>
</feature>
<reference evidence="3 4" key="1">
    <citation type="journal article" date="2020" name="ISME J.">
        <title>Uncovering the hidden diversity of litter-decomposition mechanisms in mushroom-forming fungi.</title>
        <authorList>
            <person name="Floudas D."/>
            <person name="Bentzer J."/>
            <person name="Ahren D."/>
            <person name="Johansson T."/>
            <person name="Persson P."/>
            <person name="Tunlid A."/>
        </authorList>
    </citation>
    <scope>NUCLEOTIDE SEQUENCE [LARGE SCALE GENOMIC DNA]</scope>
    <source>
        <strain evidence="3 4">CBS 661.87</strain>
    </source>
</reference>
<feature type="region of interest" description="Disordered" evidence="2">
    <location>
        <begin position="426"/>
        <end position="572"/>
    </location>
</feature>
<feature type="coiled-coil region" evidence="1">
    <location>
        <begin position="216"/>
        <end position="243"/>
    </location>
</feature>
<gene>
    <name evidence="3" type="ORF">D9615_005085</name>
</gene>
<feature type="compositionally biased region" description="Low complexity" evidence="2">
    <location>
        <begin position="506"/>
        <end position="535"/>
    </location>
</feature>
<proteinExistence type="predicted"/>
<feature type="compositionally biased region" description="Low complexity" evidence="2">
    <location>
        <begin position="550"/>
        <end position="559"/>
    </location>
</feature>
<evidence type="ECO:0000256" key="2">
    <source>
        <dbReference type="SAM" id="MobiDB-lite"/>
    </source>
</evidence>
<feature type="compositionally biased region" description="Pro residues" evidence="2">
    <location>
        <begin position="434"/>
        <end position="449"/>
    </location>
</feature>
<keyword evidence="4" id="KW-1185">Reference proteome</keyword>
<sequence>MSPDGPHASSSSQSGWHSIRPWTPPLSLSVREITSVSVTFTLSSDLNGDLQPLIALGLIAAEEEADKDQVAEEDSSPTSEPKKKSIISDALAKGLSVDVNGSPWQRVFIRIEDGADEAVIIIYGLMPGREYDVKLGLVQGDSNGTIRQLVTTEEVELEPSEAPTDPESPDADHSTSSDPPPSTPSTSPNRTHPNTPPSTTTPLTIEDRFSQLQHALALINTERETLTAALKSARRDAQKADAALRSEIEILKRASEKHVAADHRAKQKLLSLQEAVKRAQTGTRETESRVKEIEELVPELERSCQEKEAEYAKVKERADRVRRERERQTEKEKKKLEAMRVELAGLTNKMEKLTTKREKLESGAITDLEEQLLSVGREIEQEEYTYQAFMNRQELSAEDVHYAGAEAINERSPAFPYVAVQRLRSQISPGTIGRPPPPTPIQRPTPSEPTPSYGHTHPLTQTPLWSHHGPRQPHAPQTHNPRSSSLQHQPTPTVLTNPHRQSSLKTPPSTTSGVPVPSASSAAAATSTWTLSSRAPAFEPGRGVKGSGATGASSGVSVTPAPIQRPGGGRRR</sequence>
<feature type="region of interest" description="Disordered" evidence="2">
    <location>
        <begin position="65"/>
        <end position="85"/>
    </location>
</feature>
<dbReference type="AlphaFoldDB" id="A0A8H5HGK8"/>